<evidence type="ECO:0000256" key="13">
    <source>
        <dbReference type="SAM" id="Coils"/>
    </source>
</evidence>
<dbReference type="CDD" id="cd00082">
    <property type="entry name" value="HisKA"/>
    <property type="match status" value="1"/>
</dbReference>
<dbReference type="InterPro" id="IPR025201">
    <property type="entry name" value="KdpD_TM"/>
</dbReference>
<evidence type="ECO:0000256" key="5">
    <source>
        <dbReference type="ARBA" id="ARBA00022679"/>
    </source>
</evidence>
<proteinExistence type="predicted"/>
<dbReference type="EMBL" id="RJJR01000015">
    <property type="protein sequence ID" value="RNI33979.1"/>
    <property type="molecule type" value="Genomic_DNA"/>
</dbReference>
<dbReference type="InterPro" id="IPR003661">
    <property type="entry name" value="HisK_dim/P_dom"/>
</dbReference>
<comment type="subcellular location">
    <subcellularLocation>
        <location evidence="2">Membrane</location>
        <topology evidence="2">Multi-pass membrane protein</topology>
    </subcellularLocation>
</comment>
<keyword evidence="4" id="KW-0597">Phosphoprotein</keyword>
<evidence type="ECO:0000256" key="10">
    <source>
        <dbReference type="ARBA" id="ARBA00022989"/>
    </source>
</evidence>
<dbReference type="InterPro" id="IPR036890">
    <property type="entry name" value="HATPase_C_sf"/>
</dbReference>
<comment type="catalytic activity">
    <reaction evidence="1">
        <text>ATP + protein L-histidine = ADP + protein N-phospho-L-histidine.</text>
        <dbReference type="EC" id="2.7.13.3"/>
    </reaction>
</comment>
<dbReference type="PROSITE" id="PS50109">
    <property type="entry name" value="HIS_KIN"/>
    <property type="match status" value="1"/>
</dbReference>
<dbReference type="Pfam" id="PF00512">
    <property type="entry name" value="HisKA"/>
    <property type="match status" value="1"/>
</dbReference>
<keyword evidence="12 14" id="KW-0472">Membrane</keyword>
<evidence type="ECO:0000313" key="17">
    <source>
        <dbReference type="Proteomes" id="UP000267223"/>
    </source>
</evidence>
<dbReference type="Gene3D" id="3.30.565.10">
    <property type="entry name" value="Histidine kinase-like ATPase, C-terminal domain"/>
    <property type="match status" value="1"/>
</dbReference>
<dbReference type="InterPro" id="IPR005467">
    <property type="entry name" value="His_kinase_dom"/>
</dbReference>
<keyword evidence="9" id="KW-0067">ATP-binding</keyword>
<dbReference type="PANTHER" id="PTHR45569:SF1">
    <property type="entry name" value="SENSOR PROTEIN KDPD"/>
    <property type="match status" value="1"/>
</dbReference>
<keyword evidence="5" id="KW-0808">Transferase</keyword>
<evidence type="ECO:0000256" key="8">
    <source>
        <dbReference type="ARBA" id="ARBA00022777"/>
    </source>
</evidence>
<name>A0A3M9N867_9BACT</name>
<dbReference type="Proteomes" id="UP000267223">
    <property type="component" value="Unassembled WGS sequence"/>
</dbReference>
<evidence type="ECO:0000256" key="2">
    <source>
        <dbReference type="ARBA" id="ARBA00004141"/>
    </source>
</evidence>
<evidence type="ECO:0000256" key="1">
    <source>
        <dbReference type="ARBA" id="ARBA00000085"/>
    </source>
</evidence>
<evidence type="ECO:0000256" key="12">
    <source>
        <dbReference type="ARBA" id="ARBA00023136"/>
    </source>
</evidence>
<dbReference type="SUPFAM" id="SSF47384">
    <property type="entry name" value="Homodimeric domain of signal transducing histidine kinase"/>
    <property type="match status" value="1"/>
</dbReference>
<keyword evidence="13" id="KW-0175">Coiled coil</keyword>
<dbReference type="InterPro" id="IPR004358">
    <property type="entry name" value="Sig_transdc_His_kin-like_C"/>
</dbReference>
<dbReference type="EC" id="2.7.13.3" evidence="3"/>
<evidence type="ECO:0000256" key="14">
    <source>
        <dbReference type="SAM" id="Phobius"/>
    </source>
</evidence>
<keyword evidence="8" id="KW-0418">Kinase</keyword>
<dbReference type="RefSeq" id="WP_123121919.1">
    <property type="nucleotide sequence ID" value="NZ_RJJR01000015.1"/>
</dbReference>
<dbReference type="AlphaFoldDB" id="A0A3M9N867"/>
<dbReference type="Pfam" id="PF02518">
    <property type="entry name" value="HATPase_c"/>
    <property type="match status" value="1"/>
</dbReference>
<dbReference type="SMART" id="SM00387">
    <property type="entry name" value="HATPase_c"/>
    <property type="match status" value="1"/>
</dbReference>
<evidence type="ECO:0000256" key="3">
    <source>
        <dbReference type="ARBA" id="ARBA00012438"/>
    </source>
</evidence>
<accession>A0A3M9N867</accession>
<evidence type="ECO:0000256" key="11">
    <source>
        <dbReference type="ARBA" id="ARBA00023012"/>
    </source>
</evidence>
<dbReference type="InterPro" id="IPR036097">
    <property type="entry name" value="HisK_dim/P_sf"/>
</dbReference>
<dbReference type="InterPro" id="IPR052023">
    <property type="entry name" value="Histidine_kinase_KdpD"/>
</dbReference>
<dbReference type="Gene3D" id="1.20.120.620">
    <property type="entry name" value="Backbone structure of the membrane domain of e. Coli histidine kinase receptor kdpd"/>
    <property type="match status" value="1"/>
</dbReference>
<evidence type="ECO:0000259" key="15">
    <source>
        <dbReference type="PROSITE" id="PS50109"/>
    </source>
</evidence>
<reference evidence="16 17" key="1">
    <citation type="submission" date="2018-11" db="EMBL/GenBank/DDBJ databases">
        <title>Draft genome sequence of Ferruginibacter sp. BO-59.</title>
        <authorList>
            <person name="Im W.T."/>
        </authorList>
    </citation>
    <scope>NUCLEOTIDE SEQUENCE [LARGE SCALE GENOMIC DNA]</scope>
    <source>
        <strain evidence="16 17">BO-59</strain>
    </source>
</reference>
<dbReference type="SMART" id="SM00388">
    <property type="entry name" value="HisKA"/>
    <property type="match status" value="1"/>
</dbReference>
<keyword evidence="17" id="KW-1185">Reference proteome</keyword>
<dbReference type="SUPFAM" id="SSF55874">
    <property type="entry name" value="ATPase domain of HSP90 chaperone/DNA topoisomerase II/histidine kinase"/>
    <property type="match status" value="1"/>
</dbReference>
<keyword evidence="7" id="KW-0547">Nucleotide-binding</keyword>
<evidence type="ECO:0000256" key="9">
    <source>
        <dbReference type="ARBA" id="ARBA00022840"/>
    </source>
</evidence>
<evidence type="ECO:0000256" key="7">
    <source>
        <dbReference type="ARBA" id="ARBA00022741"/>
    </source>
</evidence>
<feature type="coiled-coil region" evidence="13">
    <location>
        <begin position="104"/>
        <end position="141"/>
    </location>
</feature>
<dbReference type="PANTHER" id="PTHR45569">
    <property type="entry name" value="SENSOR PROTEIN KDPD"/>
    <property type="match status" value="1"/>
</dbReference>
<organism evidence="16 17">
    <name type="scientific">Hanamia caeni</name>
    <dbReference type="NCBI Taxonomy" id="2294116"/>
    <lineage>
        <taxon>Bacteria</taxon>
        <taxon>Pseudomonadati</taxon>
        <taxon>Bacteroidota</taxon>
        <taxon>Chitinophagia</taxon>
        <taxon>Chitinophagales</taxon>
        <taxon>Chitinophagaceae</taxon>
        <taxon>Hanamia</taxon>
    </lineage>
</organism>
<keyword evidence="6 14" id="KW-0812">Transmembrane</keyword>
<dbReference type="GO" id="GO:0000155">
    <property type="term" value="F:phosphorelay sensor kinase activity"/>
    <property type="evidence" value="ECO:0007669"/>
    <property type="project" value="InterPro"/>
</dbReference>
<keyword evidence="10 14" id="KW-1133">Transmembrane helix</keyword>
<dbReference type="InterPro" id="IPR038318">
    <property type="entry name" value="KdpD_sf"/>
</dbReference>
<protein>
    <recommendedName>
        <fullName evidence="3">histidine kinase</fullName>
        <ecNumber evidence="3">2.7.13.3</ecNumber>
    </recommendedName>
</protein>
<feature type="transmembrane region" description="Helical" evidence="14">
    <location>
        <begin position="12"/>
        <end position="32"/>
    </location>
</feature>
<dbReference type="InterPro" id="IPR003594">
    <property type="entry name" value="HATPase_dom"/>
</dbReference>
<feature type="domain" description="Histidine kinase" evidence="15">
    <location>
        <begin position="137"/>
        <end position="349"/>
    </location>
</feature>
<comment type="caution">
    <text evidence="16">The sequence shown here is derived from an EMBL/GenBank/DDBJ whole genome shotgun (WGS) entry which is preliminary data.</text>
</comment>
<evidence type="ECO:0000256" key="6">
    <source>
        <dbReference type="ARBA" id="ARBA00022692"/>
    </source>
</evidence>
<dbReference type="OrthoDB" id="9804645at2"/>
<feature type="transmembrane region" description="Helical" evidence="14">
    <location>
        <begin position="38"/>
        <end position="56"/>
    </location>
</feature>
<dbReference type="GO" id="GO:0005524">
    <property type="term" value="F:ATP binding"/>
    <property type="evidence" value="ECO:0007669"/>
    <property type="project" value="UniProtKB-KW"/>
</dbReference>
<evidence type="ECO:0000256" key="4">
    <source>
        <dbReference type="ARBA" id="ARBA00022553"/>
    </source>
</evidence>
<dbReference type="CDD" id="cd00075">
    <property type="entry name" value="HATPase"/>
    <property type="match status" value="1"/>
</dbReference>
<sequence>MKLSDIRKLPVKTQYLFSVLPVLAVSLAFFPFNGGIDYKIVALVLLMTVSVVAMLFEILPVLLSAVLSAVIWNFFFIPPLYTFSIGNTEDLLMFLLYFLIALINAALTFKMREAENKARDKEEKENELKLYNTLLNSLSHELRTPIAAILGSVDMLKESLNPISAENQSELLNEIQIAGNRLNRQVENILNMSRLESGMLKPKMDWTDMNELINSAIQKLVPTDHHFIFQNNDNLPLFKLDSGLTGQIVYNLLHNAVQYTPANTCIEIEVKHEAENCVITVSDNGNGFPMEEIPMVFDKFYRLPNTKAGGSGLGLSIVKGFAEAQNGTVKLENNQQGGAKFTIEIAAEASYLNNLKNE</sequence>
<keyword evidence="11" id="KW-0902">Two-component regulatory system</keyword>
<dbReference type="PRINTS" id="PR00344">
    <property type="entry name" value="BCTRLSENSOR"/>
</dbReference>
<dbReference type="GO" id="GO:0005886">
    <property type="term" value="C:plasma membrane"/>
    <property type="evidence" value="ECO:0007669"/>
    <property type="project" value="TreeGrafter"/>
</dbReference>
<dbReference type="Gene3D" id="1.10.287.130">
    <property type="match status" value="1"/>
</dbReference>
<gene>
    <name evidence="16" type="ORF">EFY79_16855</name>
</gene>
<feature type="transmembrane region" description="Helical" evidence="14">
    <location>
        <begin position="91"/>
        <end position="109"/>
    </location>
</feature>
<evidence type="ECO:0000313" key="16">
    <source>
        <dbReference type="EMBL" id="RNI33979.1"/>
    </source>
</evidence>
<dbReference type="Pfam" id="PF13493">
    <property type="entry name" value="DUF4118"/>
    <property type="match status" value="1"/>
</dbReference>